<dbReference type="EMBL" id="JAOAOG010000329">
    <property type="protein sequence ID" value="KAJ6228261.1"/>
    <property type="molecule type" value="Genomic_DNA"/>
</dbReference>
<dbReference type="Proteomes" id="UP001150062">
    <property type="component" value="Unassembled WGS sequence"/>
</dbReference>
<accession>A0ABQ8X6R8</accession>
<gene>
    <name evidence="1" type="ORF">M0813_09089</name>
</gene>
<evidence type="ECO:0008006" key="3">
    <source>
        <dbReference type="Google" id="ProtNLM"/>
    </source>
</evidence>
<name>A0ABQ8X6R8_9EUKA</name>
<evidence type="ECO:0000313" key="2">
    <source>
        <dbReference type="Proteomes" id="UP001150062"/>
    </source>
</evidence>
<keyword evidence="2" id="KW-1185">Reference proteome</keyword>
<reference evidence="1" key="1">
    <citation type="submission" date="2022-08" db="EMBL/GenBank/DDBJ databases">
        <title>Novel sulfate-reducing endosymbionts in the free-living metamonad Anaeramoeba.</title>
        <authorList>
            <person name="Jerlstrom-Hultqvist J."/>
            <person name="Cepicka I."/>
            <person name="Gallot-Lavallee L."/>
            <person name="Salas-Leiva D."/>
            <person name="Curtis B.A."/>
            <person name="Zahonova K."/>
            <person name="Pipaliya S."/>
            <person name="Dacks J."/>
            <person name="Roger A.J."/>
        </authorList>
    </citation>
    <scope>NUCLEOTIDE SEQUENCE</scope>
    <source>
        <strain evidence="1">Schooner1</strain>
    </source>
</reference>
<evidence type="ECO:0000313" key="1">
    <source>
        <dbReference type="EMBL" id="KAJ6228261.1"/>
    </source>
</evidence>
<sequence length="135" mass="16235">MRKVKNEKEKIFENSKRAKEQQLKINTNVKTNQTDLGLCVLSTQKFDPQERFDGIQKPQKQTQTNLIDKPQKSAKFYFSLKNEYKTSLVGYYRQINLQFVFVFYEKSREFKRTKEISLRDNKSRYNFEFEIPGVK</sequence>
<organism evidence="1 2">
    <name type="scientific">Anaeramoeba flamelloides</name>
    <dbReference type="NCBI Taxonomy" id="1746091"/>
    <lineage>
        <taxon>Eukaryota</taxon>
        <taxon>Metamonada</taxon>
        <taxon>Anaeramoebidae</taxon>
        <taxon>Anaeramoeba</taxon>
    </lineage>
</organism>
<proteinExistence type="predicted"/>
<protein>
    <recommendedName>
        <fullName evidence="3">SHSP domain-containing protein</fullName>
    </recommendedName>
</protein>
<comment type="caution">
    <text evidence="1">The sequence shown here is derived from an EMBL/GenBank/DDBJ whole genome shotgun (WGS) entry which is preliminary data.</text>
</comment>